<dbReference type="Proteomes" id="UP000325780">
    <property type="component" value="Unassembled WGS sequence"/>
</dbReference>
<comment type="similarity">
    <text evidence="1 2">Belongs to the short-chain dehydrogenases/reductases (SDR) family.</text>
</comment>
<evidence type="ECO:0000256" key="1">
    <source>
        <dbReference type="ARBA" id="ARBA00006484"/>
    </source>
</evidence>
<reference evidence="3 4" key="1">
    <citation type="submission" date="2019-04" db="EMBL/GenBank/DDBJ databases">
        <title>Friends and foes A comparative genomics study of 23 Aspergillus species from section Flavi.</title>
        <authorList>
            <consortium name="DOE Joint Genome Institute"/>
            <person name="Kjaerbolling I."/>
            <person name="Vesth T."/>
            <person name="Frisvad J.C."/>
            <person name="Nybo J.L."/>
            <person name="Theobald S."/>
            <person name="Kildgaard S."/>
            <person name="Isbrandt T."/>
            <person name="Kuo A."/>
            <person name="Sato A."/>
            <person name="Lyhne E.K."/>
            <person name="Kogle M.E."/>
            <person name="Wiebenga A."/>
            <person name="Kun R.S."/>
            <person name="Lubbers R.J."/>
            <person name="Makela M.R."/>
            <person name="Barry K."/>
            <person name="Chovatia M."/>
            <person name="Clum A."/>
            <person name="Daum C."/>
            <person name="Haridas S."/>
            <person name="He G."/>
            <person name="LaButti K."/>
            <person name="Lipzen A."/>
            <person name="Mondo S."/>
            <person name="Riley R."/>
            <person name="Salamov A."/>
            <person name="Simmons B.A."/>
            <person name="Magnuson J.K."/>
            <person name="Henrissat B."/>
            <person name="Mortensen U.H."/>
            <person name="Larsen T.O."/>
            <person name="Devries R.P."/>
            <person name="Grigoriev I.V."/>
            <person name="Machida M."/>
            <person name="Baker S.E."/>
            <person name="Andersen M.R."/>
        </authorList>
    </citation>
    <scope>NUCLEOTIDE SEQUENCE [LARGE SCALE GENOMIC DNA]</scope>
    <source>
        <strain evidence="3 4">IBT 18842</strain>
    </source>
</reference>
<dbReference type="InterPro" id="IPR051468">
    <property type="entry name" value="Fungal_SecMetab_SDRs"/>
</dbReference>
<dbReference type="PANTHER" id="PTHR43544">
    <property type="entry name" value="SHORT-CHAIN DEHYDROGENASE/REDUCTASE"/>
    <property type="match status" value="1"/>
</dbReference>
<dbReference type="SUPFAM" id="SSF51735">
    <property type="entry name" value="NAD(P)-binding Rossmann-fold domains"/>
    <property type="match status" value="1"/>
</dbReference>
<dbReference type="Pfam" id="PF00106">
    <property type="entry name" value="adh_short"/>
    <property type="match status" value="1"/>
</dbReference>
<dbReference type="Gene3D" id="3.40.50.720">
    <property type="entry name" value="NAD(P)-binding Rossmann-like Domain"/>
    <property type="match status" value="1"/>
</dbReference>
<dbReference type="AlphaFoldDB" id="A0A5N6U8T3"/>
<evidence type="ECO:0008006" key="5">
    <source>
        <dbReference type="Google" id="ProtNLM"/>
    </source>
</evidence>
<dbReference type="GO" id="GO:0016491">
    <property type="term" value="F:oxidoreductase activity"/>
    <property type="evidence" value="ECO:0007669"/>
    <property type="project" value="TreeGrafter"/>
</dbReference>
<dbReference type="PRINTS" id="PR00081">
    <property type="entry name" value="GDHRDH"/>
</dbReference>
<dbReference type="InterPro" id="IPR036291">
    <property type="entry name" value="NAD(P)-bd_dom_sf"/>
</dbReference>
<dbReference type="InterPro" id="IPR002347">
    <property type="entry name" value="SDR_fam"/>
</dbReference>
<sequence length="243" mass="25948">MPTILITGANSGIGYATALKLSTQPNNHTILACRSPQKAQETLLSLTKTSKGTLSTLPLDVDDDASISAAVNIVSSQFGKLDILINNAGITAHTATGRERLQRTFCTNVFGSMLVAEAFTPLLLRSECARLIQVSSALGSMGLASDEDSMYYGSCWSEYRMSKAAVNMMVLELGKRLEGRVRVFAFCPGLVRSRLRGEGEEHVSAGGLAGDPGDSARGILDIVLGKRDGEESCFLHGEGVYPW</sequence>
<dbReference type="PANTHER" id="PTHR43544:SF32">
    <property type="entry name" value="CHAIN DEHYDROGENASE, PUTATIVE (AFU_ORTHOLOGUE AFUA_5G01530)-RELATED"/>
    <property type="match status" value="1"/>
</dbReference>
<proteinExistence type="inferred from homology"/>
<dbReference type="EMBL" id="ML742025">
    <property type="protein sequence ID" value="KAE8155018.1"/>
    <property type="molecule type" value="Genomic_DNA"/>
</dbReference>
<protein>
    <recommendedName>
        <fullName evidence="5">Short chain dehydrogenase/reductase</fullName>
    </recommendedName>
</protein>
<keyword evidence="4" id="KW-1185">Reference proteome</keyword>
<evidence type="ECO:0000313" key="4">
    <source>
        <dbReference type="Proteomes" id="UP000325780"/>
    </source>
</evidence>
<organism evidence="3 4">
    <name type="scientific">Aspergillus avenaceus</name>
    <dbReference type="NCBI Taxonomy" id="36643"/>
    <lineage>
        <taxon>Eukaryota</taxon>
        <taxon>Fungi</taxon>
        <taxon>Dikarya</taxon>
        <taxon>Ascomycota</taxon>
        <taxon>Pezizomycotina</taxon>
        <taxon>Eurotiomycetes</taxon>
        <taxon>Eurotiomycetidae</taxon>
        <taxon>Eurotiales</taxon>
        <taxon>Aspergillaceae</taxon>
        <taxon>Aspergillus</taxon>
        <taxon>Aspergillus subgen. Circumdati</taxon>
    </lineage>
</organism>
<gene>
    <name evidence="3" type="ORF">BDV25DRAFT_170330</name>
</gene>
<dbReference type="GO" id="GO:0019748">
    <property type="term" value="P:secondary metabolic process"/>
    <property type="evidence" value="ECO:0007669"/>
    <property type="project" value="TreeGrafter"/>
</dbReference>
<accession>A0A5N6U8T3</accession>
<evidence type="ECO:0000313" key="3">
    <source>
        <dbReference type="EMBL" id="KAE8155018.1"/>
    </source>
</evidence>
<dbReference type="PRINTS" id="PR00080">
    <property type="entry name" value="SDRFAMILY"/>
</dbReference>
<dbReference type="OrthoDB" id="1933717at2759"/>
<evidence type="ECO:0000256" key="2">
    <source>
        <dbReference type="RuleBase" id="RU000363"/>
    </source>
</evidence>
<dbReference type="GO" id="GO:0005737">
    <property type="term" value="C:cytoplasm"/>
    <property type="evidence" value="ECO:0007669"/>
    <property type="project" value="TreeGrafter"/>
</dbReference>
<name>A0A5N6U8T3_ASPAV</name>